<dbReference type="RefSeq" id="WP_078452543.1">
    <property type="nucleotide sequence ID" value="NZ_MPNX01000002.1"/>
</dbReference>
<reference evidence="3 4" key="1">
    <citation type="submission" date="2016-11" db="EMBL/GenBank/DDBJ databases">
        <title>Mixed transmission modes and dynamic genome evolution in an obligate animal-bacterial symbiosis.</title>
        <authorList>
            <person name="Russell S.L."/>
            <person name="Corbett-Detig R.B."/>
            <person name="Cavanaugh C.M."/>
        </authorList>
    </citation>
    <scope>NUCLEOTIDE SEQUENCE [LARGE SCALE GENOMIC DNA]</scope>
    <source>
        <strain evidence="3">MA-KB16</strain>
    </source>
</reference>
<proteinExistence type="predicted"/>
<evidence type="ECO:0000259" key="2">
    <source>
        <dbReference type="Pfam" id="PF13449"/>
    </source>
</evidence>
<comment type="caution">
    <text evidence="3">The sequence shown here is derived from an EMBL/GenBank/DDBJ whole genome shotgun (WGS) entry which is preliminary data.</text>
</comment>
<protein>
    <recommendedName>
        <fullName evidence="2">Phytase-like domain-containing protein</fullName>
    </recommendedName>
</protein>
<dbReference type="InterPro" id="IPR027372">
    <property type="entry name" value="Phytase-like_dom"/>
</dbReference>
<evidence type="ECO:0000256" key="1">
    <source>
        <dbReference type="SAM" id="SignalP"/>
    </source>
</evidence>
<keyword evidence="1" id="KW-0732">Signal</keyword>
<gene>
    <name evidence="3" type="ORF">BOV88_01945</name>
</gene>
<sequence length="319" mass="36763">MARFFLCLLLASVIPLHADVISWPVNSYVGENTPDGIRVLAAFELDDEAEDSTPISGLSALAWDVDNQLLYAVSDRGWLHHLQLRFDSRNRLAEINRLASYQLRDLKGKPLKGKWRDAESAFVLQGDNGIRDDTLIVIGFERSPRIVRYRPDGFQQGRYSLPKQLSKKKKFHKPNDMFEAVAMHEELGVMLIPQKPLMGREINALYRLKGEKQWDYEMESERGNSMAALEALPDGSLVAMERAWDRVFFSLVINLKQIRVDSDRLVVEKIARLSNAEGWILDNFEGLARHQDKRFFIVSDDNQNPLQRTLLYYIELKTR</sequence>
<dbReference type="PIRSF" id="PIRSF031900">
    <property type="entry name" value="UCP031900"/>
    <property type="match status" value="1"/>
</dbReference>
<evidence type="ECO:0000313" key="3">
    <source>
        <dbReference type="EMBL" id="OOY35834.1"/>
    </source>
</evidence>
<dbReference type="EMBL" id="MPNX01000002">
    <property type="protein sequence ID" value="OOY35834.1"/>
    <property type="molecule type" value="Genomic_DNA"/>
</dbReference>
<dbReference type="GeneID" id="86991035"/>
<name>A0A1T2G185_SOVGS</name>
<feature type="domain" description="Phytase-like" evidence="2">
    <location>
        <begin position="53"/>
        <end position="302"/>
    </location>
</feature>
<accession>A0A1T2G185</accession>
<dbReference type="AlphaFoldDB" id="A0A1T2G185"/>
<dbReference type="Proteomes" id="UP000190962">
    <property type="component" value="Unassembled WGS sequence"/>
</dbReference>
<feature type="signal peptide" evidence="1">
    <location>
        <begin position="1"/>
        <end position="18"/>
    </location>
</feature>
<evidence type="ECO:0000313" key="4">
    <source>
        <dbReference type="Proteomes" id="UP000190962"/>
    </source>
</evidence>
<dbReference type="Pfam" id="PF13449">
    <property type="entry name" value="Phytase-like"/>
    <property type="match status" value="1"/>
</dbReference>
<dbReference type="InterPro" id="IPR014567">
    <property type="entry name" value="UCP031900"/>
</dbReference>
<feature type="chain" id="PRO_5012820519" description="Phytase-like domain-containing protein" evidence="1">
    <location>
        <begin position="19"/>
        <end position="319"/>
    </location>
</feature>
<organism evidence="3 4">
    <name type="scientific">Solemya velum gill symbiont</name>
    <dbReference type="NCBI Taxonomy" id="2340"/>
    <lineage>
        <taxon>Bacteria</taxon>
        <taxon>Pseudomonadati</taxon>
        <taxon>Pseudomonadota</taxon>
        <taxon>Gammaproteobacteria</taxon>
        <taxon>sulfur-oxidizing symbionts</taxon>
    </lineage>
</organism>